<comment type="caution">
    <text evidence="2">The sequence shown here is derived from an EMBL/GenBank/DDBJ whole genome shotgun (WGS) entry which is preliminary data.</text>
</comment>
<dbReference type="PROSITE" id="PS50878">
    <property type="entry name" value="RT_POL"/>
    <property type="match status" value="1"/>
</dbReference>
<dbReference type="CDD" id="cd01650">
    <property type="entry name" value="RT_nLTR_like"/>
    <property type="match status" value="1"/>
</dbReference>
<dbReference type="Proteomes" id="UP001054252">
    <property type="component" value="Unassembled WGS sequence"/>
</dbReference>
<reference evidence="2 3" key="1">
    <citation type="journal article" date="2021" name="Commun. Biol.">
        <title>The genome of Shorea leprosula (Dipterocarpaceae) highlights the ecological relevance of drought in aseasonal tropical rainforests.</title>
        <authorList>
            <person name="Ng K.K.S."/>
            <person name="Kobayashi M.J."/>
            <person name="Fawcett J.A."/>
            <person name="Hatakeyama M."/>
            <person name="Paape T."/>
            <person name="Ng C.H."/>
            <person name="Ang C.C."/>
            <person name="Tnah L.H."/>
            <person name="Lee C.T."/>
            <person name="Nishiyama T."/>
            <person name="Sese J."/>
            <person name="O'Brien M.J."/>
            <person name="Copetti D."/>
            <person name="Mohd Noor M.I."/>
            <person name="Ong R.C."/>
            <person name="Putra M."/>
            <person name="Sireger I.Z."/>
            <person name="Indrioko S."/>
            <person name="Kosugi Y."/>
            <person name="Izuno A."/>
            <person name="Isagi Y."/>
            <person name="Lee S.L."/>
            <person name="Shimizu K.K."/>
        </authorList>
    </citation>
    <scope>NUCLEOTIDE SEQUENCE [LARGE SCALE GENOMIC DNA]</scope>
    <source>
        <strain evidence="2">214</strain>
    </source>
</reference>
<dbReference type="AlphaFoldDB" id="A0AAV5KWH3"/>
<feature type="domain" description="Reverse transcriptase" evidence="1">
    <location>
        <begin position="15"/>
        <end position="274"/>
    </location>
</feature>
<dbReference type="PANTHER" id="PTHR33116">
    <property type="entry name" value="REVERSE TRANSCRIPTASE ZINC-BINDING DOMAIN-CONTAINING PROTEIN-RELATED-RELATED"/>
    <property type="match status" value="1"/>
</dbReference>
<evidence type="ECO:0000313" key="2">
    <source>
        <dbReference type="EMBL" id="GKV28903.1"/>
    </source>
</evidence>
<dbReference type="InterPro" id="IPR000477">
    <property type="entry name" value="RT_dom"/>
</dbReference>
<evidence type="ECO:0000313" key="3">
    <source>
        <dbReference type="Proteomes" id="UP001054252"/>
    </source>
</evidence>
<sequence>MWETLKEDVMGYFSEFHNAGRIVKGANASFLALIPKVDNPQKIEEYRPILLINLMYKMLSKVLANRLKTVMDDLIGEQQSAFMGGRQLVDCVMVANEVLDEARRKKIKGFCFKVDFEKAYDRVSWAFLDYMLRRMGFNHVWCQWMKECMQSASISILVNGGTTKQFSPSRGLRQGDPLSPFLFLLIVEGLNGLISSAKEKGLLKGWKIGNGGIKITHLQFADDMIMFGRVEDSNVWVVKCIMRVFELIFGLKINFDKSLLYALNVEEEWVEKTAWSLNCRRGPLPFKYLEIPIGGNHRRLTFWRPLIQGFKNKLVSWKGKLLSFGGRVTLVNSVLSSLSVFFVSFFLVPKGVINELEKIRRDFLWGKKEGKGGISWVKWDSVYKPKEEGGLGVRDLRTFNIALLGKWWGRMAGKERGLWKRVLNTKYEVEEGRWLEWLSGKDNKIQQMGEWHNNMWQWMLTWRQRCMLLEAYQGGNLHSKVGILVAKRPTMRG</sequence>
<proteinExistence type="predicted"/>
<dbReference type="EMBL" id="BPVZ01000081">
    <property type="protein sequence ID" value="GKV28903.1"/>
    <property type="molecule type" value="Genomic_DNA"/>
</dbReference>
<dbReference type="PANTHER" id="PTHR33116:SF78">
    <property type="entry name" value="OS12G0587133 PROTEIN"/>
    <property type="match status" value="1"/>
</dbReference>
<keyword evidence="3" id="KW-1185">Reference proteome</keyword>
<protein>
    <recommendedName>
        <fullName evidence="1">Reverse transcriptase domain-containing protein</fullName>
    </recommendedName>
</protein>
<dbReference type="SUPFAM" id="SSF56672">
    <property type="entry name" value="DNA/RNA polymerases"/>
    <property type="match status" value="1"/>
</dbReference>
<name>A0AAV5KWH3_9ROSI</name>
<dbReference type="InterPro" id="IPR043502">
    <property type="entry name" value="DNA/RNA_pol_sf"/>
</dbReference>
<organism evidence="2 3">
    <name type="scientific">Rubroshorea leprosula</name>
    <dbReference type="NCBI Taxonomy" id="152421"/>
    <lineage>
        <taxon>Eukaryota</taxon>
        <taxon>Viridiplantae</taxon>
        <taxon>Streptophyta</taxon>
        <taxon>Embryophyta</taxon>
        <taxon>Tracheophyta</taxon>
        <taxon>Spermatophyta</taxon>
        <taxon>Magnoliopsida</taxon>
        <taxon>eudicotyledons</taxon>
        <taxon>Gunneridae</taxon>
        <taxon>Pentapetalae</taxon>
        <taxon>rosids</taxon>
        <taxon>malvids</taxon>
        <taxon>Malvales</taxon>
        <taxon>Dipterocarpaceae</taxon>
        <taxon>Rubroshorea</taxon>
    </lineage>
</organism>
<gene>
    <name evidence="2" type="ORF">SLEP1_g37891</name>
</gene>
<dbReference type="Pfam" id="PF00078">
    <property type="entry name" value="RVT_1"/>
    <property type="match status" value="1"/>
</dbReference>
<evidence type="ECO:0000259" key="1">
    <source>
        <dbReference type="PROSITE" id="PS50878"/>
    </source>
</evidence>
<accession>A0AAV5KWH3</accession>